<gene>
    <name evidence="2" type="ORF">RCL2_002849500</name>
    <name evidence="1" type="ORF">RclHR1_01190013</name>
</gene>
<protein>
    <recommendedName>
        <fullName evidence="4">F-box domain-containing protein</fullName>
    </recommendedName>
</protein>
<name>A0A2Z6Q5K5_9GLOM</name>
<reference evidence="2" key="2">
    <citation type="submission" date="2019-10" db="EMBL/GenBank/DDBJ databases">
        <title>Conservation and host-specific expression of non-tandemly repeated heterogenous ribosome RNA gene in arbuscular mycorrhizal fungi.</title>
        <authorList>
            <person name="Maeda T."/>
            <person name="Kobayashi Y."/>
            <person name="Nakagawa T."/>
            <person name="Ezawa T."/>
            <person name="Yamaguchi K."/>
            <person name="Bino T."/>
            <person name="Nishimoto Y."/>
            <person name="Shigenobu S."/>
            <person name="Kawaguchi M."/>
        </authorList>
    </citation>
    <scope>NUCLEOTIDE SEQUENCE</scope>
    <source>
        <strain evidence="2">HR1</strain>
    </source>
</reference>
<dbReference type="Gene3D" id="3.80.10.10">
    <property type="entry name" value="Ribonuclease Inhibitor"/>
    <property type="match status" value="1"/>
</dbReference>
<dbReference type="EMBL" id="BLAL01000304">
    <property type="protein sequence ID" value="GET02117.1"/>
    <property type="molecule type" value="Genomic_DNA"/>
</dbReference>
<dbReference type="AlphaFoldDB" id="A0A2Z6Q5K5"/>
<evidence type="ECO:0000313" key="3">
    <source>
        <dbReference type="Proteomes" id="UP000247702"/>
    </source>
</evidence>
<dbReference type="InterPro" id="IPR032675">
    <property type="entry name" value="LRR_dom_sf"/>
</dbReference>
<sequence>MASTFSADCLHEIFEHLEEDKTALYSCSLVNRLWCKISVKILWRNIWNYKVIYQQPSLRAVSSILSTLIACLPDKSKELLHQNNIFISTPTSKSPLFNYAAFCKVLSICGIGKIVDNVLRNGIPDNSPSLKNKYYIIANEIIKMFMDQISLKKLIYDQKIQLNKFSFTCYFGAKDLSELRCSSYLTSDFFYWLSRTCHNLQLIAIEFHNHEISKELKEFISSQNNLKSLILISYYNNSWSNIIPALKKHSSTLTKLHLYSYSKNVIVPLLFVSLFTNLREFILSFYRESDTEDFKSLQYAKFPKLQTLKIPYQCPNPEHVIKFLETNGKYLKKFYTIENYNALNLSIAKLCPNLQRLFIRFNRDEIDILKAILINCQYLESIKIWCGEDYLIEKEVLKTVANYSLNNFCELKLFNHSKSDFVSSEDLESFFISWKNRKSKQLLKLTILKDTKIDNNCYYGLDEYEENMKIIEKYESLRIIKFRAKDYIKEEEEEEVLDNHYFFKIGII</sequence>
<evidence type="ECO:0000313" key="1">
    <source>
        <dbReference type="EMBL" id="GBB85337.1"/>
    </source>
</evidence>
<dbReference type="EMBL" id="BEXD01000213">
    <property type="protein sequence ID" value="GBB85337.1"/>
    <property type="molecule type" value="Genomic_DNA"/>
</dbReference>
<comment type="caution">
    <text evidence="1">The sequence shown here is derived from an EMBL/GenBank/DDBJ whole genome shotgun (WGS) entry which is preliminary data.</text>
</comment>
<proteinExistence type="predicted"/>
<dbReference type="SUPFAM" id="SSF52047">
    <property type="entry name" value="RNI-like"/>
    <property type="match status" value="1"/>
</dbReference>
<dbReference type="OrthoDB" id="2316528at2759"/>
<keyword evidence="3" id="KW-1185">Reference proteome</keyword>
<dbReference type="Proteomes" id="UP000247702">
    <property type="component" value="Unassembled WGS sequence"/>
</dbReference>
<dbReference type="Proteomes" id="UP000615446">
    <property type="component" value="Unassembled WGS sequence"/>
</dbReference>
<accession>A0A2Z6Q5K5</accession>
<reference evidence="1 3" key="1">
    <citation type="submission" date="2017-11" db="EMBL/GenBank/DDBJ databases">
        <title>The genome of Rhizophagus clarus HR1 reveals common genetic basis of auxotrophy among arbuscular mycorrhizal fungi.</title>
        <authorList>
            <person name="Kobayashi Y."/>
        </authorList>
    </citation>
    <scope>NUCLEOTIDE SEQUENCE [LARGE SCALE GENOMIC DNA]</scope>
    <source>
        <strain evidence="1 3">HR1</strain>
    </source>
</reference>
<organism evidence="1 3">
    <name type="scientific">Rhizophagus clarus</name>
    <dbReference type="NCBI Taxonomy" id="94130"/>
    <lineage>
        <taxon>Eukaryota</taxon>
        <taxon>Fungi</taxon>
        <taxon>Fungi incertae sedis</taxon>
        <taxon>Mucoromycota</taxon>
        <taxon>Glomeromycotina</taxon>
        <taxon>Glomeromycetes</taxon>
        <taxon>Glomerales</taxon>
        <taxon>Glomeraceae</taxon>
        <taxon>Rhizophagus</taxon>
    </lineage>
</organism>
<evidence type="ECO:0008006" key="4">
    <source>
        <dbReference type="Google" id="ProtNLM"/>
    </source>
</evidence>
<evidence type="ECO:0000313" key="2">
    <source>
        <dbReference type="EMBL" id="GET02117.1"/>
    </source>
</evidence>